<protein>
    <submittedName>
        <fullName evidence="1">Uncharacterized protein</fullName>
    </submittedName>
</protein>
<evidence type="ECO:0000313" key="1">
    <source>
        <dbReference type="EMBL" id="HDN85417.1"/>
    </source>
</evidence>
<comment type="caution">
    <text evidence="1">The sequence shown here is derived from an EMBL/GenBank/DDBJ whole genome shotgun (WGS) entry which is preliminary data.</text>
</comment>
<gene>
    <name evidence="1" type="ORF">ENG47_06660</name>
</gene>
<reference evidence="1" key="1">
    <citation type="journal article" date="2020" name="mSystems">
        <title>Genome- and Community-Level Interaction Insights into Carbon Utilization and Element Cycling Functions of Hydrothermarchaeota in Hydrothermal Sediment.</title>
        <authorList>
            <person name="Zhou Z."/>
            <person name="Liu Y."/>
            <person name="Xu W."/>
            <person name="Pan J."/>
            <person name="Luo Z.H."/>
            <person name="Li M."/>
        </authorList>
    </citation>
    <scope>NUCLEOTIDE SEQUENCE [LARGE SCALE GENOMIC DNA]</scope>
    <source>
        <strain evidence="1">HyVt-219</strain>
    </source>
</reference>
<proteinExistence type="predicted"/>
<organism evidence="1">
    <name type="scientific">Aerophobetes bacterium</name>
    <dbReference type="NCBI Taxonomy" id="2030807"/>
    <lineage>
        <taxon>Bacteria</taxon>
        <taxon>Candidatus Aerophobota</taxon>
    </lineage>
</organism>
<accession>A0A7V0N217</accession>
<dbReference type="InterPro" id="IPR029044">
    <property type="entry name" value="Nucleotide-diphossugar_trans"/>
</dbReference>
<dbReference type="AlphaFoldDB" id="A0A7V0N217"/>
<name>A0A7V0N217_UNCAE</name>
<dbReference type="Gene3D" id="3.90.550.10">
    <property type="entry name" value="Spore Coat Polysaccharide Biosynthesis Protein SpsA, Chain A"/>
    <property type="match status" value="1"/>
</dbReference>
<sequence>MRSTVKDNDVVVPVVGGFLEPLHSIYSKRCIGVIRQHLRKDDLKIKNFFPEVRCIYLSESTIRRYDPNLLSFFNLNTPKMLELTKNLHG</sequence>
<dbReference type="Proteomes" id="UP000885660">
    <property type="component" value="Unassembled WGS sequence"/>
</dbReference>
<dbReference type="EMBL" id="DRBC01000401">
    <property type="protein sequence ID" value="HDN85417.1"/>
    <property type="molecule type" value="Genomic_DNA"/>
</dbReference>